<protein>
    <submittedName>
        <fullName evidence="2">Uncharacterized protein</fullName>
    </submittedName>
</protein>
<organism evidence="2 3">
    <name type="scientific">Xylaria grammica</name>
    <dbReference type="NCBI Taxonomy" id="363999"/>
    <lineage>
        <taxon>Eukaryota</taxon>
        <taxon>Fungi</taxon>
        <taxon>Dikarya</taxon>
        <taxon>Ascomycota</taxon>
        <taxon>Pezizomycotina</taxon>
        <taxon>Sordariomycetes</taxon>
        <taxon>Xylariomycetidae</taxon>
        <taxon>Xylariales</taxon>
        <taxon>Xylariaceae</taxon>
        <taxon>Xylaria</taxon>
    </lineage>
</organism>
<gene>
    <name evidence="2" type="ORF">EKO27_g10978</name>
</gene>
<feature type="compositionally biased region" description="Basic residues" evidence="1">
    <location>
        <begin position="98"/>
        <end position="112"/>
    </location>
</feature>
<feature type="compositionally biased region" description="Polar residues" evidence="1">
    <location>
        <begin position="135"/>
        <end position="156"/>
    </location>
</feature>
<dbReference type="AlphaFoldDB" id="A0A439CPP8"/>
<name>A0A439CPP8_9PEZI</name>
<feature type="region of interest" description="Disordered" evidence="1">
    <location>
        <begin position="679"/>
        <end position="708"/>
    </location>
</feature>
<evidence type="ECO:0000256" key="1">
    <source>
        <dbReference type="SAM" id="MobiDB-lite"/>
    </source>
</evidence>
<comment type="caution">
    <text evidence="2">The sequence shown here is derived from an EMBL/GenBank/DDBJ whole genome shotgun (WGS) entry which is preliminary data.</text>
</comment>
<dbReference type="SUPFAM" id="SSF88697">
    <property type="entry name" value="PUA domain-like"/>
    <property type="match status" value="1"/>
</dbReference>
<feature type="compositionally biased region" description="Low complexity" evidence="1">
    <location>
        <begin position="374"/>
        <end position="384"/>
    </location>
</feature>
<feature type="compositionally biased region" description="Acidic residues" evidence="1">
    <location>
        <begin position="68"/>
        <end position="87"/>
    </location>
</feature>
<reference evidence="2 3" key="1">
    <citation type="submission" date="2018-12" db="EMBL/GenBank/DDBJ databases">
        <title>Draft genome sequence of Xylaria grammica IHI A82.</title>
        <authorList>
            <person name="Buettner E."/>
            <person name="Kellner H."/>
        </authorList>
    </citation>
    <scope>NUCLEOTIDE SEQUENCE [LARGE SCALE GENOMIC DNA]</scope>
    <source>
        <strain evidence="2 3">IHI A82</strain>
    </source>
</reference>
<feature type="compositionally biased region" description="Basic and acidic residues" evidence="1">
    <location>
        <begin position="157"/>
        <end position="167"/>
    </location>
</feature>
<feature type="compositionally biased region" description="Polar residues" evidence="1">
    <location>
        <begin position="51"/>
        <end position="63"/>
    </location>
</feature>
<feature type="compositionally biased region" description="Polar residues" evidence="1">
    <location>
        <begin position="236"/>
        <end position="248"/>
    </location>
</feature>
<proteinExistence type="predicted"/>
<evidence type="ECO:0000313" key="2">
    <source>
        <dbReference type="EMBL" id="RWA04126.1"/>
    </source>
</evidence>
<feature type="compositionally biased region" description="Polar residues" evidence="1">
    <location>
        <begin position="210"/>
        <end position="227"/>
    </location>
</feature>
<dbReference type="InterPro" id="IPR015947">
    <property type="entry name" value="PUA-like_sf"/>
</dbReference>
<feature type="compositionally biased region" description="Low complexity" evidence="1">
    <location>
        <begin position="777"/>
        <end position="794"/>
    </location>
</feature>
<feature type="region of interest" description="Disordered" evidence="1">
    <location>
        <begin position="747"/>
        <end position="822"/>
    </location>
</feature>
<accession>A0A439CPP8</accession>
<feature type="compositionally biased region" description="Acidic residues" evidence="1">
    <location>
        <begin position="333"/>
        <end position="351"/>
    </location>
</feature>
<evidence type="ECO:0000313" key="3">
    <source>
        <dbReference type="Proteomes" id="UP000286045"/>
    </source>
</evidence>
<feature type="region of interest" description="Disordered" evidence="1">
    <location>
        <begin position="1"/>
        <end position="515"/>
    </location>
</feature>
<feature type="compositionally biased region" description="Basic and acidic residues" evidence="1">
    <location>
        <begin position="435"/>
        <end position="451"/>
    </location>
</feature>
<feature type="region of interest" description="Disordered" evidence="1">
    <location>
        <begin position="836"/>
        <end position="859"/>
    </location>
</feature>
<dbReference type="Proteomes" id="UP000286045">
    <property type="component" value="Unassembled WGS sequence"/>
</dbReference>
<feature type="compositionally biased region" description="Polar residues" evidence="1">
    <location>
        <begin position="270"/>
        <end position="289"/>
    </location>
</feature>
<dbReference type="EMBL" id="RYZI01000628">
    <property type="protein sequence ID" value="RWA04126.1"/>
    <property type="molecule type" value="Genomic_DNA"/>
</dbReference>
<keyword evidence="3" id="KW-1185">Reference proteome</keyword>
<sequence>MPAETRSRGKPSATTIYRSTPAAPKQQEFPNRRRSVKTYGRTKPARKLKQETLTQMDFTSSAMQDFIDLSDNEDEKGEEPGYEDDKENVELEPSKPVGKSKSKAKSRTNRRRTAGDELDLGEEPRRYKRRKTLGDSPNPSVSSSFHTQTLTQMMSTHDNDRGSWKIEDSEDDADSRLIMRTPQKSSVYHVKSEPQEGAEPAVPSLIKSATPVNRQKQTEIPSSQSPATPMLLRYSPQHSPLMTKSTHAAASPSILKSARKTPRDAIIPDSYSTAHDSSPVPSQKSTIKATPSKRLRFNLPDDKENITPGRTKPKSPKPKPQSTGRRPLREVPDSDEDLDETEYETEDDEFGDRDPESPTPKRLQNAVSQAKNPESVLVSELSLSNTAHGSSGEAMGPAALHESQLITHEHDVEPDVEPYEMPSVLEQELAASRDSGPEERDLSPERAEAITESRTLSLELDLEHSTDEEAETPELPRIEQDATDSVPASRLEQTPEPAPSERDDNDNTADDLSPSQDYLYTQGIESQRLPLDSIRALGPQTPHSDIMVSLHPEHIGRIVDRTKNHEFRVWKIPQQVSRIWIYITRPESQLRYMCLFGEPKTPGEIQNDEGIGNVEFNEGRMAAKFAYEILQVYELNNPVSLDEMKRKGWVAGPPQKYTYIPPAVVGELTSNLRCALFEETSQPEKTPHETISESQELKAQLQSDADYSTQHYSEANEEIIPASQSPRKDNANPEAVVDRQDFARPALSRVRSTSSNHESPPFPSQRQRHSERHSVRPSQATTVSQVSSSPTISPAKRRPHPIPLSSQSGGSSPALLRRTQSSLRSSQLLTASQMLPDSILNADIRPPPPIVWDSADEED</sequence>